<sequence>MKLEKRQRILFFGDSITDAGRDRSNALDLGKGFPFIVNATLQAMAPTYELTCINRGISGDQIQDLIERFDSDCDALKPDAIILLIGINDVWHHVDDADFADLKQTIRFEKEYRELLTRMQAITSNILILEPFLLHEPQDRAAWRVSLDPKIQVIRKLAQEFSCEFIALDGYFTQLALETTARYYTGDDGVHPTAAGHYVIAQKIIEKIELVPYD</sequence>
<dbReference type="AlphaFoldDB" id="S0LAI1"/>
<dbReference type="CDD" id="cd01834">
    <property type="entry name" value="SGNH_hydrolase_like_2"/>
    <property type="match status" value="1"/>
</dbReference>
<gene>
    <name evidence="2" type="ORF">I573_00296</name>
</gene>
<name>S0LAI1_9ENTE</name>
<feature type="domain" description="SGNH hydrolase-type esterase" evidence="1">
    <location>
        <begin position="11"/>
        <end position="197"/>
    </location>
</feature>
<evidence type="ECO:0000259" key="1">
    <source>
        <dbReference type="Pfam" id="PF13472"/>
    </source>
</evidence>
<dbReference type="PATRIC" id="fig|1140003.3.peg.295"/>
<protein>
    <recommendedName>
        <fullName evidence="1">SGNH hydrolase-type esterase domain-containing protein</fullName>
    </recommendedName>
</protein>
<dbReference type="InterPro" id="IPR008265">
    <property type="entry name" value="Lipase_GDSL_AS"/>
</dbReference>
<organism evidence="2 3">
    <name type="scientific">Enterococcus sulfureus ATCC 49903</name>
    <dbReference type="NCBI Taxonomy" id="1140003"/>
    <lineage>
        <taxon>Bacteria</taxon>
        <taxon>Bacillati</taxon>
        <taxon>Bacillota</taxon>
        <taxon>Bacilli</taxon>
        <taxon>Lactobacillales</taxon>
        <taxon>Enterococcaceae</taxon>
        <taxon>Enterococcus</taxon>
    </lineage>
</organism>
<dbReference type="Gene3D" id="3.40.50.1110">
    <property type="entry name" value="SGNH hydrolase"/>
    <property type="match status" value="1"/>
</dbReference>
<accession>S0LAI1</accession>
<dbReference type="eggNOG" id="COG2755">
    <property type="taxonomic scope" value="Bacteria"/>
</dbReference>
<dbReference type="Proteomes" id="UP000015961">
    <property type="component" value="Unassembled WGS sequence"/>
</dbReference>
<evidence type="ECO:0000313" key="3">
    <source>
        <dbReference type="Proteomes" id="UP000015961"/>
    </source>
</evidence>
<dbReference type="RefSeq" id="WP_016184792.1">
    <property type="nucleotide sequence ID" value="NZ_ASWO01000001.1"/>
</dbReference>
<dbReference type="GO" id="GO:0004622">
    <property type="term" value="F:phosphatidylcholine lysophospholipase activity"/>
    <property type="evidence" value="ECO:0007669"/>
    <property type="project" value="TreeGrafter"/>
</dbReference>
<comment type="caution">
    <text evidence="2">The sequence shown here is derived from an EMBL/GenBank/DDBJ whole genome shotgun (WGS) entry which is preliminary data.</text>
</comment>
<proteinExistence type="predicted"/>
<dbReference type="GO" id="GO:0006629">
    <property type="term" value="P:lipid metabolic process"/>
    <property type="evidence" value="ECO:0007669"/>
    <property type="project" value="InterPro"/>
</dbReference>
<dbReference type="STRING" id="1140003.OMY_00301"/>
<dbReference type="SUPFAM" id="SSF52266">
    <property type="entry name" value="SGNH hydrolase"/>
    <property type="match status" value="1"/>
</dbReference>
<dbReference type="OrthoDB" id="9794725at2"/>
<dbReference type="EMBL" id="ASWO01000001">
    <property type="protein sequence ID" value="EOT87240.1"/>
    <property type="molecule type" value="Genomic_DNA"/>
</dbReference>
<evidence type="ECO:0000313" key="2">
    <source>
        <dbReference type="EMBL" id="EOT87240.1"/>
    </source>
</evidence>
<dbReference type="PROSITE" id="PS01098">
    <property type="entry name" value="LIPASE_GDSL_SER"/>
    <property type="match status" value="1"/>
</dbReference>
<dbReference type="InterPro" id="IPR013830">
    <property type="entry name" value="SGNH_hydro"/>
</dbReference>
<reference evidence="2 3" key="1">
    <citation type="submission" date="2013-03" db="EMBL/GenBank/DDBJ databases">
        <title>The Genome Sequence of Enterococcus sulfureus ATCC_49903 (PacBio/Illumina hybrid assembly).</title>
        <authorList>
            <consortium name="The Broad Institute Genomics Platform"/>
            <consortium name="The Broad Institute Genome Sequencing Center for Infectious Disease"/>
            <person name="Earl A."/>
            <person name="Russ C."/>
            <person name="Gilmore M."/>
            <person name="Surin D."/>
            <person name="Walker B."/>
            <person name="Young S."/>
            <person name="Zeng Q."/>
            <person name="Gargeya S."/>
            <person name="Fitzgerald M."/>
            <person name="Haas B."/>
            <person name="Abouelleil A."/>
            <person name="Allen A.W."/>
            <person name="Alvarado L."/>
            <person name="Arachchi H.M."/>
            <person name="Berlin A.M."/>
            <person name="Chapman S.B."/>
            <person name="Gainer-Dewar J."/>
            <person name="Goldberg J."/>
            <person name="Griggs A."/>
            <person name="Gujja S."/>
            <person name="Hansen M."/>
            <person name="Howarth C."/>
            <person name="Imamovic A."/>
            <person name="Ireland A."/>
            <person name="Larimer J."/>
            <person name="McCowan C."/>
            <person name="Murphy C."/>
            <person name="Pearson M."/>
            <person name="Poon T.W."/>
            <person name="Priest M."/>
            <person name="Roberts A."/>
            <person name="Saif S."/>
            <person name="Shea T."/>
            <person name="Sisk P."/>
            <person name="Sykes S."/>
            <person name="Wortman J."/>
            <person name="Nusbaum C."/>
            <person name="Birren B."/>
        </authorList>
    </citation>
    <scope>NUCLEOTIDE SEQUENCE [LARGE SCALE GENOMIC DNA]</scope>
    <source>
        <strain evidence="2 3">ATCC 49903</strain>
    </source>
</reference>
<keyword evidence="3" id="KW-1185">Reference proteome</keyword>
<dbReference type="InterPro" id="IPR036514">
    <property type="entry name" value="SGNH_hydro_sf"/>
</dbReference>
<dbReference type="PANTHER" id="PTHR30383">
    <property type="entry name" value="THIOESTERASE 1/PROTEASE 1/LYSOPHOSPHOLIPASE L1"/>
    <property type="match status" value="1"/>
</dbReference>
<dbReference type="Pfam" id="PF13472">
    <property type="entry name" value="Lipase_GDSL_2"/>
    <property type="match status" value="1"/>
</dbReference>
<dbReference type="InterPro" id="IPR051532">
    <property type="entry name" value="Ester_Hydrolysis_Enzymes"/>
</dbReference>
<dbReference type="PANTHER" id="PTHR30383:SF5">
    <property type="entry name" value="SGNH HYDROLASE-TYPE ESTERASE DOMAIN-CONTAINING PROTEIN"/>
    <property type="match status" value="1"/>
</dbReference>